<feature type="region of interest" description="Disordered" evidence="1">
    <location>
        <begin position="141"/>
        <end position="194"/>
    </location>
</feature>
<evidence type="ECO:0000313" key="3">
    <source>
        <dbReference type="EMBL" id="KAK7484765.1"/>
    </source>
</evidence>
<feature type="region of interest" description="Disordered" evidence="1">
    <location>
        <begin position="83"/>
        <end position="125"/>
    </location>
</feature>
<name>A0ABD0KCD5_9CAEN</name>
<dbReference type="EMBL" id="JACVVK020000204">
    <property type="protein sequence ID" value="KAK7484765.1"/>
    <property type="molecule type" value="Genomic_DNA"/>
</dbReference>
<accession>A0ABD0KCD5</accession>
<keyword evidence="4" id="KW-1185">Reference proteome</keyword>
<comment type="caution">
    <text evidence="3">The sequence shown here is derived from an EMBL/GenBank/DDBJ whole genome shotgun (WGS) entry which is preliminary data.</text>
</comment>
<sequence>MKTFTSSALLITILINVIFTATSLMSPVVQPANHRNTRFSSALASSSHQASVFLKLLFHHGDELNVHHPERYMVKVDKTVPSYSRQSSEYINGRYSSDAYGNRGPEESEDEHRGRSTNEGVSNRELSGIAKIKRFASEDRNGLLDKGIGDPVDTEISTGGLANEEMNSRKRRDENTNNEGPSYEGMTGGKWADEETRNEPVTTNFYKAISKRAGVLQRIMTVSPRHRIKKLPSSAFVQWSNADRRFERRPSEMQAIKKRVGLLQKALSVSLRHYIKIGKLPSSVFVFSPNTDNILERRIREMQNHFLRIGRKTRAGDAERNVKTMRPGSQRAYVKIGRLPLSVFIRPQGEGSGGAPRPRNYKHHRNAFIRIGRSTTESDSTGRSVRTMF</sequence>
<organism evidence="3 4">
    <name type="scientific">Batillaria attramentaria</name>
    <dbReference type="NCBI Taxonomy" id="370345"/>
    <lineage>
        <taxon>Eukaryota</taxon>
        <taxon>Metazoa</taxon>
        <taxon>Spiralia</taxon>
        <taxon>Lophotrochozoa</taxon>
        <taxon>Mollusca</taxon>
        <taxon>Gastropoda</taxon>
        <taxon>Caenogastropoda</taxon>
        <taxon>Sorbeoconcha</taxon>
        <taxon>Cerithioidea</taxon>
        <taxon>Batillariidae</taxon>
        <taxon>Batillaria</taxon>
    </lineage>
</organism>
<protein>
    <submittedName>
        <fullName evidence="3">Uncharacterized protein</fullName>
    </submittedName>
</protein>
<keyword evidence="2" id="KW-0732">Signal</keyword>
<feature type="compositionally biased region" description="Basic and acidic residues" evidence="1">
    <location>
        <begin position="166"/>
        <end position="175"/>
    </location>
</feature>
<feature type="compositionally biased region" description="Basic and acidic residues" evidence="1">
    <location>
        <begin position="104"/>
        <end position="116"/>
    </location>
</feature>
<feature type="signal peptide" evidence="2">
    <location>
        <begin position="1"/>
        <end position="23"/>
    </location>
</feature>
<dbReference type="AlphaFoldDB" id="A0ABD0KCD5"/>
<dbReference type="Proteomes" id="UP001519460">
    <property type="component" value="Unassembled WGS sequence"/>
</dbReference>
<feature type="chain" id="PRO_5044869269" evidence="2">
    <location>
        <begin position="24"/>
        <end position="389"/>
    </location>
</feature>
<evidence type="ECO:0000256" key="2">
    <source>
        <dbReference type="SAM" id="SignalP"/>
    </source>
</evidence>
<evidence type="ECO:0000256" key="1">
    <source>
        <dbReference type="SAM" id="MobiDB-lite"/>
    </source>
</evidence>
<gene>
    <name evidence="3" type="ORF">BaRGS_00023939</name>
</gene>
<evidence type="ECO:0000313" key="4">
    <source>
        <dbReference type="Proteomes" id="UP001519460"/>
    </source>
</evidence>
<reference evidence="3 4" key="1">
    <citation type="journal article" date="2023" name="Sci. Data">
        <title>Genome assembly of the Korean intertidal mud-creeper Batillaria attramentaria.</title>
        <authorList>
            <person name="Patra A.K."/>
            <person name="Ho P.T."/>
            <person name="Jun S."/>
            <person name="Lee S.J."/>
            <person name="Kim Y."/>
            <person name="Won Y.J."/>
        </authorList>
    </citation>
    <scope>NUCLEOTIDE SEQUENCE [LARGE SCALE GENOMIC DNA]</scope>
    <source>
        <strain evidence="3">Wonlab-2016</strain>
    </source>
</reference>
<proteinExistence type="predicted"/>